<evidence type="ECO:0000313" key="3">
    <source>
        <dbReference type="Proteomes" id="UP000001261"/>
    </source>
</evidence>
<dbReference type="EMBL" id="GG704916">
    <property type="protein sequence ID" value="EAS32825.3"/>
    <property type="molecule type" value="Genomic_DNA"/>
</dbReference>
<dbReference type="KEGG" id="cim:CIMG_03849"/>
<organism evidence="2 3">
    <name type="scientific">Coccidioides immitis (strain RS)</name>
    <name type="common">Valley fever fungus</name>
    <dbReference type="NCBI Taxonomy" id="246410"/>
    <lineage>
        <taxon>Eukaryota</taxon>
        <taxon>Fungi</taxon>
        <taxon>Dikarya</taxon>
        <taxon>Ascomycota</taxon>
        <taxon>Pezizomycotina</taxon>
        <taxon>Eurotiomycetes</taxon>
        <taxon>Eurotiomycetidae</taxon>
        <taxon>Onygenales</taxon>
        <taxon>Onygenaceae</taxon>
        <taxon>Coccidioides</taxon>
    </lineage>
</organism>
<feature type="compositionally biased region" description="Basic residues" evidence="1">
    <location>
        <begin position="89"/>
        <end position="100"/>
    </location>
</feature>
<dbReference type="VEuPathDB" id="FungiDB:CIMG_03849"/>
<gene>
    <name evidence="2" type="ORF">CIMG_03849</name>
</gene>
<feature type="compositionally biased region" description="Polar residues" evidence="1">
    <location>
        <begin position="101"/>
        <end position="116"/>
    </location>
</feature>
<sequence length="206" mass="23747">MLVSENEWLGCARKSESRRPPAPRLLEMLLRWPAVRRPREPSAGPYDSRIEGGQTERDGQQGDLEKLRSQKKRDRERATVIESAERRDSNRRKWKRKKSTRGISPWNSKRVLSSPTGEGGNRLFRLGFDNGLHWPAWQLYFIILNNEHGRMLGAQADEKQQGRQGRGIREGNDITEKLPANYLSMRLEEVRLPAGKRRGQPQKGSP</sequence>
<evidence type="ECO:0000313" key="2">
    <source>
        <dbReference type="EMBL" id="EAS32825.3"/>
    </source>
</evidence>
<dbReference type="InParanoid" id="J3KC92"/>
<name>J3KC92_COCIM</name>
<reference evidence="3" key="1">
    <citation type="journal article" date="2009" name="Genome Res.">
        <title>Comparative genomic analyses of the human fungal pathogens Coccidioides and their relatives.</title>
        <authorList>
            <person name="Sharpton T.J."/>
            <person name="Stajich J.E."/>
            <person name="Rounsley S.D."/>
            <person name="Gardner M.J."/>
            <person name="Wortman J.R."/>
            <person name="Jordar V.S."/>
            <person name="Maiti R."/>
            <person name="Kodira C.D."/>
            <person name="Neafsey D.E."/>
            <person name="Zeng Q."/>
            <person name="Hung C.-Y."/>
            <person name="McMahan C."/>
            <person name="Muszewska A."/>
            <person name="Grynberg M."/>
            <person name="Mandel M.A."/>
            <person name="Kellner E.M."/>
            <person name="Barker B.M."/>
            <person name="Galgiani J.N."/>
            <person name="Orbach M.J."/>
            <person name="Kirkland T.N."/>
            <person name="Cole G.T."/>
            <person name="Henn M.R."/>
            <person name="Birren B.W."/>
            <person name="Taylor J.W."/>
        </authorList>
    </citation>
    <scope>NUCLEOTIDE SEQUENCE [LARGE SCALE GENOMIC DNA]</scope>
    <source>
        <strain evidence="3">RS</strain>
    </source>
</reference>
<evidence type="ECO:0000256" key="1">
    <source>
        <dbReference type="SAM" id="MobiDB-lite"/>
    </source>
</evidence>
<reference evidence="3" key="2">
    <citation type="journal article" date="2010" name="Genome Res.">
        <title>Population genomic sequencing of Coccidioides fungi reveals recent hybridization and transposon control.</title>
        <authorList>
            <person name="Neafsey D.E."/>
            <person name="Barker B.M."/>
            <person name="Sharpton T.J."/>
            <person name="Stajich J.E."/>
            <person name="Park D.J."/>
            <person name="Whiston E."/>
            <person name="Hung C.-Y."/>
            <person name="McMahan C."/>
            <person name="White J."/>
            <person name="Sykes S."/>
            <person name="Heiman D."/>
            <person name="Young S."/>
            <person name="Zeng Q."/>
            <person name="Abouelleil A."/>
            <person name="Aftuck L."/>
            <person name="Bessette D."/>
            <person name="Brown A."/>
            <person name="FitzGerald M."/>
            <person name="Lui A."/>
            <person name="Macdonald J.P."/>
            <person name="Priest M."/>
            <person name="Orbach M.J."/>
            <person name="Galgiani J.N."/>
            <person name="Kirkland T.N."/>
            <person name="Cole G.T."/>
            <person name="Birren B.W."/>
            <person name="Henn M.R."/>
            <person name="Taylor J.W."/>
            <person name="Rounsley S.D."/>
        </authorList>
    </citation>
    <scope>GENOME REANNOTATION</scope>
    <source>
        <strain evidence="3">RS</strain>
    </source>
</reference>
<dbReference type="AlphaFoldDB" id="J3KC92"/>
<dbReference type="Proteomes" id="UP000001261">
    <property type="component" value="Unassembled WGS sequence"/>
</dbReference>
<feature type="region of interest" description="Disordered" evidence="1">
    <location>
        <begin position="1"/>
        <end position="118"/>
    </location>
</feature>
<feature type="compositionally biased region" description="Basic and acidic residues" evidence="1">
    <location>
        <begin position="156"/>
        <end position="176"/>
    </location>
</feature>
<protein>
    <submittedName>
        <fullName evidence="2">Uncharacterized protein</fullName>
    </submittedName>
</protein>
<feature type="compositionally biased region" description="Basic and acidic residues" evidence="1">
    <location>
        <begin position="48"/>
        <end position="88"/>
    </location>
</feature>
<dbReference type="GeneID" id="4564703"/>
<dbReference type="RefSeq" id="XP_001244408.2">
    <property type="nucleotide sequence ID" value="XM_001244407.2"/>
</dbReference>
<keyword evidence="3" id="KW-1185">Reference proteome</keyword>
<proteinExistence type="predicted"/>
<feature type="region of interest" description="Disordered" evidence="1">
    <location>
        <begin position="156"/>
        <end position="179"/>
    </location>
</feature>
<accession>J3KC92</accession>